<dbReference type="EMBL" id="FMBK01000017">
    <property type="protein sequence ID" value="SCC73235.1"/>
    <property type="molecule type" value="Genomic_DNA"/>
</dbReference>
<proteinExistence type="predicted"/>
<evidence type="ECO:0000313" key="2">
    <source>
        <dbReference type="Proteomes" id="UP000243661"/>
    </source>
</evidence>
<accession>A0A1C4GZ15</accession>
<reference evidence="1 2" key="1">
    <citation type="submission" date="2016-08" db="EMBL/GenBank/DDBJ databases">
        <authorList>
            <person name="Seilhamer J.J."/>
        </authorList>
    </citation>
    <scope>NUCLEOTIDE SEQUENCE [LARGE SCALE GENOMIC DNA]</scope>
    <source>
        <strain evidence="1 2">ANC 4874</strain>
    </source>
</reference>
<protein>
    <submittedName>
        <fullName evidence="1">Uncharacterized protein</fullName>
    </submittedName>
</protein>
<evidence type="ECO:0000313" key="1">
    <source>
        <dbReference type="EMBL" id="SCC73235.1"/>
    </source>
</evidence>
<gene>
    <name evidence="1" type="ORF">GA0116959_11720</name>
</gene>
<name>A0A1C4GZ15_9GAMM</name>
<dbReference type="AlphaFoldDB" id="A0A1C4GZ15"/>
<organism evidence="1 2">
    <name type="scientific">Acinetobacter albensis</name>
    <dbReference type="NCBI Taxonomy" id="1673609"/>
    <lineage>
        <taxon>Bacteria</taxon>
        <taxon>Pseudomonadati</taxon>
        <taxon>Pseudomonadota</taxon>
        <taxon>Gammaproteobacteria</taxon>
        <taxon>Moraxellales</taxon>
        <taxon>Moraxellaceae</taxon>
        <taxon>Acinetobacter</taxon>
    </lineage>
</organism>
<dbReference type="Proteomes" id="UP000243661">
    <property type="component" value="Unassembled WGS sequence"/>
</dbReference>
<sequence>MLHDVILTKNIDKPSVKSEFIKYLDIIIFKMMFIEYKFIF</sequence>